<comment type="caution">
    <text evidence="9">The sequence shown here is derived from an EMBL/GenBank/DDBJ whole genome shotgun (WGS) entry which is preliminary data.</text>
</comment>
<dbReference type="OrthoDB" id="2687058at2759"/>
<evidence type="ECO:0000256" key="2">
    <source>
        <dbReference type="ARBA" id="ARBA00022448"/>
    </source>
</evidence>
<protein>
    <submittedName>
        <fullName evidence="9">Cation/H+ exchanger</fullName>
    </submittedName>
</protein>
<feature type="domain" description="Cation/H+ exchanger transmembrane" evidence="8">
    <location>
        <begin position="49"/>
        <end position="431"/>
    </location>
</feature>
<evidence type="ECO:0000256" key="6">
    <source>
        <dbReference type="ARBA" id="ARBA00023136"/>
    </source>
</evidence>
<proteinExistence type="predicted"/>
<comment type="subcellular location">
    <subcellularLocation>
        <location evidence="1">Membrane</location>
        <topology evidence="1">Multi-pass membrane protein</topology>
    </subcellularLocation>
</comment>
<reference evidence="9" key="1">
    <citation type="submission" date="2019-10" db="EMBL/GenBank/DDBJ databases">
        <authorList>
            <consortium name="DOE Joint Genome Institute"/>
            <person name="Kuo A."/>
            <person name="Miyauchi S."/>
            <person name="Kiss E."/>
            <person name="Drula E."/>
            <person name="Kohler A."/>
            <person name="Sanchez-Garcia M."/>
            <person name="Andreopoulos B."/>
            <person name="Barry K.W."/>
            <person name="Bonito G."/>
            <person name="Buee M."/>
            <person name="Carver A."/>
            <person name="Chen C."/>
            <person name="Cichocki N."/>
            <person name="Clum A."/>
            <person name="Culley D."/>
            <person name="Crous P.W."/>
            <person name="Fauchery L."/>
            <person name="Girlanda M."/>
            <person name="Hayes R."/>
            <person name="Keri Z."/>
            <person name="LaButti K."/>
            <person name="Lipzen A."/>
            <person name="Lombard V."/>
            <person name="Magnuson J."/>
            <person name="Maillard F."/>
            <person name="Morin E."/>
            <person name="Murat C."/>
            <person name="Nolan M."/>
            <person name="Ohm R."/>
            <person name="Pangilinan J."/>
            <person name="Pereira M."/>
            <person name="Perotto S."/>
            <person name="Peter M."/>
            <person name="Riley R."/>
            <person name="Sitrit Y."/>
            <person name="Stielow B."/>
            <person name="Szollosi G."/>
            <person name="Zifcakova L."/>
            <person name="Stursova M."/>
            <person name="Spatafora J.W."/>
            <person name="Tedersoo L."/>
            <person name="Vaario L.-M."/>
            <person name="Yamada A."/>
            <person name="Yan M."/>
            <person name="Wang P."/>
            <person name="Xu J."/>
            <person name="Bruns T."/>
            <person name="Baldrian P."/>
            <person name="Vilgalys R."/>
            <person name="Henrissat B."/>
            <person name="Grigoriev I.V."/>
            <person name="Hibbett D."/>
            <person name="Nagy L.G."/>
            <person name="Martin F.M."/>
        </authorList>
    </citation>
    <scope>NUCLEOTIDE SEQUENCE</scope>
    <source>
        <strain evidence="9">Prilba</strain>
    </source>
</reference>
<organism evidence="9 10">
    <name type="scientific">Russula ochroleuca</name>
    <dbReference type="NCBI Taxonomy" id="152965"/>
    <lineage>
        <taxon>Eukaryota</taxon>
        <taxon>Fungi</taxon>
        <taxon>Dikarya</taxon>
        <taxon>Basidiomycota</taxon>
        <taxon>Agaricomycotina</taxon>
        <taxon>Agaricomycetes</taxon>
        <taxon>Russulales</taxon>
        <taxon>Russulaceae</taxon>
        <taxon>Russula</taxon>
    </lineage>
</organism>
<evidence type="ECO:0000313" key="9">
    <source>
        <dbReference type="EMBL" id="KAF8484679.1"/>
    </source>
</evidence>
<evidence type="ECO:0000256" key="3">
    <source>
        <dbReference type="ARBA" id="ARBA00022692"/>
    </source>
</evidence>
<dbReference type="InterPro" id="IPR038770">
    <property type="entry name" value="Na+/solute_symporter_sf"/>
</dbReference>
<dbReference type="PANTHER" id="PTHR32468:SF0">
    <property type="entry name" value="K(+)_H(+) ANTIPORTER 1"/>
    <property type="match status" value="1"/>
</dbReference>
<dbReference type="PANTHER" id="PTHR32468">
    <property type="entry name" value="CATION/H + ANTIPORTER"/>
    <property type="match status" value="1"/>
</dbReference>
<evidence type="ECO:0000313" key="10">
    <source>
        <dbReference type="Proteomes" id="UP000759537"/>
    </source>
</evidence>
<dbReference type="GO" id="GO:1902600">
    <property type="term" value="P:proton transmembrane transport"/>
    <property type="evidence" value="ECO:0007669"/>
    <property type="project" value="InterPro"/>
</dbReference>
<feature type="transmembrane region" description="Helical" evidence="7">
    <location>
        <begin position="230"/>
        <end position="250"/>
    </location>
</feature>
<feature type="transmembrane region" description="Helical" evidence="7">
    <location>
        <begin position="271"/>
        <end position="297"/>
    </location>
</feature>
<feature type="transmembrane region" description="Helical" evidence="7">
    <location>
        <begin position="351"/>
        <end position="373"/>
    </location>
</feature>
<keyword evidence="4 7" id="KW-1133">Transmembrane helix</keyword>
<dbReference type="Proteomes" id="UP000759537">
    <property type="component" value="Unassembled WGS sequence"/>
</dbReference>
<feature type="transmembrane region" description="Helical" evidence="7">
    <location>
        <begin position="167"/>
        <end position="188"/>
    </location>
</feature>
<feature type="transmembrane region" description="Helical" evidence="7">
    <location>
        <begin position="98"/>
        <end position="120"/>
    </location>
</feature>
<dbReference type="GO" id="GO:0015297">
    <property type="term" value="F:antiporter activity"/>
    <property type="evidence" value="ECO:0007669"/>
    <property type="project" value="InterPro"/>
</dbReference>
<dbReference type="GO" id="GO:0016020">
    <property type="term" value="C:membrane"/>
    <property type="evidence" value="ECO:0007669"/>
    <property type="project" value="UniProtKB-SubCell"/>
</dbReference>
<feature type="transmembrane region" description="Helical" evidence="7">
    <location>
        <begin position="38"/>
        <end position="60"/>
    </location>
</feature>
<feature type="transmembrane region" description="Helical" evidence="7">
    <location>
        <begin position="67"/>
        <end position="86"/>
    </location>
</feature>
<evidence type="ECO:0000256" key="1">
    <source>
        <dbReference type="ARBA" id="ARBA00004141"/>
    </source>
</evidence>
<keyword evidence="2" id="KW-0813">Transport</keyword>
<keyword evidence="3 7" id="KW-0812">Transmembrane</keyword>
<keyword evidence="6 7" id="KW-0472">Membrane</keyword>
<dbReference type="InterPro" id="IPR006153">
    <property type="entry name" value="Cation/H_exchanger_TM"/>
</dbReference>
<name>A0A9P5TC10_9AGAM</name>
<dbReference type="AlphaFoldDB" id="A0A9P5TC10"/>
<accession>A0A9P5TC10</accession>
<feature type="non-terminal residue" evidence="9">
    <location>
        <position position="1"/>
    </location>
</feature>
<gene>
    <name evidence="9" type="ORF">DFH94DRAFT_715235</name>
</gene>
<sequence length="876" mass="94914">MGQFSREVINVLSRRAAPEQAGIFSGLNPATYNVNDPFVLWVIQSILILCFTQILSLLLGRIRQPRVIAEVISGVLLGPTVMGRIPNFTNTIFPATSIHLLTLTSTIGIVFYLFIVAIELDASVAKRNAKASIVISVSGLAIPLGLGAAIAVPIYHNFVDPNVNYGYFILFVAVAVGITAFPVLCRILTETRLLDTTVGVLVLSAGIGNDVTGWVLLALTVALVNASTGLTAFYVLLAGVGYTLFLLIPGRWAFRWLARRSGSLEKGEPTAFMMTVTLIFVLISAFYTDIIGIHPIFGGFLAGLIIPKDNGFAISVVEKLEDFICLLLLPQYFTISGLKTNLGLLDNGITWGYTILIIVVAFLAKFVPCSVSAKVFGFTYRESGAVGALMACKGLVELIVLNVGLQAGILDQRVFSMFVFHALVLTFITTPLTLFFYPLHHRGNGGKTLESGPTSGTGVAATSDEFMRSKFTVVLDGMEQLPSAMTLTQLLQPHSAGLNGAEKSITEKTSLSETLAIPYHPKKRNIFVDALRLIELTERTSAVLRSQSADILIRNDPVLSVFRTFGRLNRFPVSAFLSVINHDEFSNHVANHARETGSQAIIIPWPLPSHAAEVPTGHHLGLPYNPFESLFSNTSGVDDATSLLLRSQFVRRVFASSPSDVALFIDRGLSTDSGSTICPHVFLPFFGGPDDRLALSFVIQLCMHEAISATVVRMHRLESDGKELLVSDGEKPGFNSEAAAFPNTVYSQLGTQVRVQSDTADNVLWDRVTSPNPSFDAEVRAALKRISFQSESAAQPLHRMLELVEGETSRTSKPLLVVAGRSRRMAVESHTRELHQLGTERNASLASEISKMFGDVASAFVVAEGNVSLVVTQATL</sequence>
<dbReference type="InterPro" id="IPR050794">
    <property type="entry name" value="CPA2_transporter"/>
</dbReference>
<feature type="transmembrane region" description="Helical" evidence="7">
    <location>
        <begin position="415"/>
        <end position="437"/>
    </location>
</feature>
<dbReference type="EMBL" id="WHVB01000003">
    <property type="protein sequence ID" value="KAF8484679.1"/>
    <property type="molecule type" value="Genomic_DNA"/>
</dbReference>
<reference evidence="9" key="2">
    <citation type="journal article" date="2020" name="Nat. Commun.">
        <title>Large-scale genome sequencing of mycorrhizal fungi provides insights into the early evolution of symbiotic traits.</title>
        <authorList>
            <person name="Miyauchi S."/>
            <person name="Kiss E."/>
            <person name="Kuo A."/>
            <person name="Drula E."/>
            <person name="Kohler A."/>
            <person name="Sanchez-Garcia M."/>
            <person name="Morin E."/>
            <person name="Andreopoulos B."/>
            <person name="Barry K.W."/>
            <person name="Bonito G."/>
            <person name="Buee M."/>
            <person name="Carver A."/>
            <person name="Chen C."/>
            <person name="Cichocki N."/>
            <person name="Clum A."/>
            <person name="Culley D."/>
            <person name="Crous P.W."/>
            <person name="Fauchery L."/>
            <person name="Girlanda M."/>
            <person name="Hayes R.D."/>
            <person name="Keri Z."/>
            <person name="LaButti K."/>
            <person name="Lipzen A."/>
            <person name="Lombard V."/>
            <person name="Magnuson J."/>
            <person name="Maillard F."/>
            <person name="Murat C."/>
            <person name="Nolan M."/>
            <person name="Ohm R.A."/>
            <person name="Pangilinan J."/>
            <person name="Pereira M.F."/>
            <person name="Perotto S."/>
            <person name="Peter M."/>
            <person name="Pfister S."/>
            <person name="Riley R."/>
            <person name="Sitrit Y."/>
            <person name="Stielow J.B."/>
            <person name="Szollosi G."/>
            <person name="Zifcakova L."/>
            <person name="Stursova M."/>
            <person name="Spatafora J.W."/>
            <person name="Tedersoo L."/>
            <person name="Vaario L.M."/>
            <person name="Yamada A."/>
            <person name="Yan M."/>
            <person name="Wang P."/>
            <person name="Xu J."/>
            <person name="Bruns T."/>
            <person name="Baldrian P."/>
            <person name="Vilgalys R."/>
            <person name="Dunand C."/>
            <person name="Henrissat B."/>
            <person name="Grigoriev I.V."/>
            <person name="Hibbett D."/>
            <person name="Nagy L.G."/>
            <person name="Martin F.M."/>
        </authorList>
    </citation>
    <scope>NUCLEOTIDE SEQUENCE</scope>
    <source>
        <strain evidence="9">Prilba</strain>
    </source>
</reference>
<dbReference type="Gene3D" id="1.20.1530.20">
    <property type="match status" value="1"/>
</dbReference>
<feature type="transmembrane region" description="Helical" evidence="7">
    <location>
        <begin position="200"/>
        <end position="224"/>
    </location>
</feature>
<evidence type="ECO:0000256" key="7">
    <source>
        <dbReference type="SAM" id="Phobius"/>
    </source>
</evidence>
<evidence type="ECO:0000259" key="8">
    <source>
        <dbReference type="Pfam" id="PF00999"/>
    </source>
</evidence>
<evidence type="ECO:0000256" key="4">
    <source>
        <dbReference type="ARBA" id="ARBA00022989"/>
    </source>
</evidence>
<keyword evidence="5" id="KW-0406">Ion transport</keyword>
<feature type="transmembrane region" description="Helical" evidence="7">
    <location>
        <begin position="132"/>
        <end position="155"/>
    </location>
</feature>
<dbReference type="Pfam" id="PF00999">
    <property type="entry name" value="Na_H_Exchanger"/>
    <property type="match status" value="1"/>
</dbReference>
<keyword evidence="10" id="KW-1185">Reference proteome</keyword>
<evidence type="ECO:0000256" key="5">
    <source>
        <dbReference type="ARBA" id="ARBA00023065"/>
    </source>
</evidence>